<evidence type="ECO:0000256" key="5">
    <source>
        <dbReference type="HAMAP-Rule" id="MF_02120"/>
    </source>
</evidence>
<reference evidence="10 11" key="1">
    <citation type="submission" date="2009-09" db="EMBL/GenBank/DDBJ databases">
        <authorList>
            <person name="Qin X."/>
            <person name="Bachman B."/>
            <person name="Battles P."/>
            <person name="Bell A."/>
            <person name="Bess C."/>
            <person name="Bickham C."/>
            <person name="Chaboub L."/>
            <person name="Chen D."/>
            <person name="Coyle M."/>
            <person name="Deiros D.R."/>
            <person name="Dinh H."/>
            <person name="Forbes L."/>
            <person name="Fowler G."/>
            <person name="Francisco L."/>
            <person name="Fu Q."/>
            <person name="Gubbala S."/>
            <person name="Hale W."/>
            <person name="Han Y."/>
            <person name="Hemphill L."/>
            <person name="Highlander S.K."/>
            <person name="Hirani K."/>
            <person name="Hogues M."/>
            <person name="Jackson L."/>
            <person name="Jakkamsetti A."/>
            <person name="Javaid M."/>
            <person name="Jiang H."/>
            <person name="Korchina V."/>
            <person name="Kovar C."/>
            <person name="Lara F."/>
            <person name="Lee S."/>
            <person name="Mata R."/>
            <person name="Mathew T."/>
            <person name="Moen C."/>
            <person name="Morales K."/>
            <person name="Munidasa M."/>
            <person name="Nazareth L."/>
            <person name="Ngo R."/>
            <person name="Nguyen L."/>
            <person name="Okwuonu G."/>
            <person name="Ongeri F."/>
            <person name="Patil S."/>
            <person name="Petrosino J."/>
            <person name="Pham C."/>
            <person name="Pham P."/>
            <person name="Pu L.-L."/>
            <person name="Puazo M."/>
            <person name="Raj R."/>
            <person name="Reid J."/>
            <person name="Rouhana J."/>
            <person name="Saada N."/>
            <person name="Shang Y."/>
            <person name="Simmons D."/>
            <person name="Thornton R."/>
            <person name="Warren J."/>
            <person name="Weissenberger G."/>
            <person name="Zhang J."/>
            <person name="Zhang L."/>
            <person name="Zhou C."/>
            <person name="Zhu D."/>
            <person name="Muzny D."/>
            <person name="Worley K."/>
            <person name="Gibbs R."/>
        </authorList>
    </citation>
    <scope>NUCLEOTIDE SEQUENCE [LARGE SCALE GENOMIC DNA]</scope>
    <source>
        <strain evidence="10 11">DSM 16041</strain>
    </source>
</reference>
<dbReference type="SUPFAM" id="SSF51419">
    <property type="entry name" value="PLP-binding barrel"/>
    <property type="match status" value="1"/>
</dbReference>
<comment type="catalytic activity">
    <reaction evidence="5 8">
        <text>meso-2,6-diaminopimelate + H(+) = L-lysine + CO2</text>
        <dbReference type="Rhea" id="RHEA:15101"/>
        <dbReference type="ChEBI" id="CHEBI:15378"/>
        <dbReference type="ChEBI" id="CHEBI:16526"/>
        <dbReference type="ChEBI" id="CHEBI:32551"/>
        <dbReference type="ChEBI" id="CHEBI:57791"/>
        <dbReference type="EC" id="4.1.1.20"/>
    </reaction>
</comment>
<dbReference type="PRINTS" id="PR01181">
    <property type="entry name" value="DAPDCRBXLASE"/>
</dbReference>
<gene>
    <name evidence="5 10" type="primary">lysA</name>
    <name evidence="10" type="ORF">HMPREF0494_1351</name>
</gene>
<keyword evidence="5 8" id="KW-0457">Lysine biosynthesis</keyword>
<comment type="similarity">
    <text evidence="5">Belongs to the Orn/Lys/Arg decarboxylase class-II family. LysA subfamily.</text>
</comment>
<evidence type="ECO:0000256" key="7">
    <source>
        <dbReference type="PIRSR" id="PIRSR600183-50"/>
    </source>
</evidence>
<comment type="pathway">
    <text evidence="5 8">Amino-acid biosynthesis; L-lysine biosynthesis via DAP pathway; L-lysine from DL-2,6-diaminopimelate: step 1/1.</text>
</comment>
<comment type="subunit">
    <text evidence="5">Homodimer.</text>
</comment>
<dbReference type="InterPro" id="IPR029066">
    <property type="entry name" value="PLP-binding_barrel"/>
</dbReference>
<evidence type="ECO:0000256" key="1">
    <source>
        <dbReference type="ARBA" id="ARBA00001933"/>
    </source>
</evidence>
<name>C8P7Q7_9LACO</name>
<keyword evidence="3 5" id="KW-0663">Pyridoxal phosphate</keyword>
<feature type="binding site" evidence="5">
    <location>
        <position position="279"/>
    </location>
    <ligand>
        <name>pyridoxal 5'-phosphate</name>
        <dbReference type="ChEBI" id="CHEBI:597326"/>
    </ligand>
</feature>
<dbReference type="Pfam" id="PF02784">
    <property type="entry name" value="Orn_Arg_deC_N"/>
    <property type="match status" value="1"/>
</dbReference>
<comment type="cofactor">
    <cofactor evidence="1 5 7 8">
        <name>pyridoxal 5'-phosphate</name>
        <dbReference type="ChEBI" id="CHEBI:597326"/>
    </cofactor>
</comment>
<protein>
    <recommendedName>
        <fullName evidence="5 6">Diaminopimelate decarboxylase</fullName>
        <shortName evidence="5">DAP decarboxylase</shortName>
        <shortName evidence="5">DAPDC</shortName>
        <ecNumber evidence="5 6">4.1.1.20</ecNumber>
    </recommendedName>
</protein>
<dbReference type="eggNOG" id="COG0019">
    <property type="taxonomic scope" value="Bacteria"/>
</dbReference>
<dbReference type="FunFam" id="3.20.20.10:FF:000003">
    <property type="entry name" value="Diaminopimelate decarboxylase"/>
    <property type="match status" value="1"/>
</dbReference>
<feature type="binding site" evidence="5">
    <location>
        <position position="361"/>
    </location>
    <ligand>
        <name>substrate</name>
    </ligand>
</feature>
<dbReference type="PANTHER" id="PTHR43727">
    <property type="entry name" value="DIAMINOPIMELATE DECARBOXYLASE"/>
    <property type="match status" value="1"/>
</dbReference>
<dbReference type="GO" id="GO:0030170">
    <property type="term" value="F:pyridoxal phosphate binding"/>
    <property type="evidence" value="ECO:0007669"/>
    <property type="project" value="UniProtKB-UniRule"/>
</dbReference>
<dbReference type="EMBL" id="ACLL01000039">
    <property type="protein sequence ID" value="EEW53416.1"/>
    <property type="molecule type" value="Genomic_DNA"/>
</dbReference>
<keyword evidence="4 5" id="KW-0456">Lyase</keyword>
<evidence type="ECO:0000256" key="4">
    <source>
        <dbReference type="ARBA" id="ARBA00023239"/>
    </source>
</evidence>
<dbReference type="GO" id="GO:0008836">
    <property type="term" value="F:diaminopimelate decarboxylase activity"/>
    <property type="evidence" value="ECO:0007669"/>
    <property type="project" value="UniProtKB-UniRule"/>
</dbReference>
<dbReference type="HAMAP" id="MF_02120">
    <property type="entry name" value="LysA"/>
    <property type="match status" value="1"/>
</dbReference>
<feature type="modified residue" description="N6-(pyridoxal phosphate)lysine" evidence="5 7">
    <location>
        <position position="97"/>
    </location>
</feature>
<dbReference type="UniPathway" id="UPA00034">
    <property type="reaction ID" value="UER00027"/>
</dbReference>
<evidence type="ECO:0000256" key="3">
    <source>
        <dbReference type="ARBA" id="ARBA00022898"/>
    </source>
</evidence>
<feature type="binding site" evidence="5">
    <location>
        <position position="421"/>
    </location>
    <ligand>
        <name>pyridoxal 5'-phosphate</name>
        <dbReference type="ChEBI" id="CHEBI:597326"/>
    </ligand>
</feature>
<dbReference type="InterPro" id="IPR009006">
    <property type="entry name" value="Ala_racemase/Decarboxylase_C"/>
</dbReference>
<feature type="binding site" evidence="5">
    <location>
        <position position="324"/>
    </location>
    <ligand>
        <name>substrate</name>
    </ligand>
</feature>
<dbReference type="InterPro" id="IPR000183">
    <property type="entry name" value="Orn/DAP/Arg_de-COase"/>
</dbReference>
<dbReference type="NCBIfam" id="TIGR01048">
    <property type="entry name" value="lysA"/>
    <property type="match status" value="1"/>
</dbReference>
<dbReference type="STRING" id="525309.HMPREF0494_1351"/>
<accession>C8P7Q7</accession>
<feature type="domain" description="Orn/DAP/Arg decarboxylase 2 N-terminal" evidence="9">
    <location>
        <begin position="70"/>
        <end position="327"/>
    </location>
</feature>
<keyword evidence="5" id="KW-0028">Amino-acid biosynthesis</keyword>
<dbReference type="InterPro" id="IPR002986">
    <property type="entry name" value="DAP_deCOOHase_LysA"/>
</dbReference>
<dbReference type="Gene3D" id="3.20.20.10">
    <property type="entry name" value="Alanine racemase"/>
    <property type="match status" value="1"/>
</dbReference>
<sequence>MGIASTICFCANSGFFYPVVFPLVELEELVMNEQISASQLNAAGHLMIGGCDSLDLAQQYGTPLVVYDVSRIRQQIRAFKRVFEDNQVDYAVSYASKAFAAIAMYQLADQEGAHVDVVSGGEMYTALKADFPLSHASFHGNNKSYDELVLAVKNNIGVVVVDNFYEITLLNQVLADLDAHVKVMLRITPGISAHTNKYIQTGQVDSKFGFDLESGQADRALEAVLASPRMTMVGLHAHIGSQIFELAGFEGVANKLVAVASHWQQKYDYQAQVINVGGGFGIRYTKADQPLRPEEFVDAIIKAIKAAVTPTALEMPAIWIEPGRSIVGPAGFNLYTVGSRKDLPGYRPFVTVDGGMGDNIRPALYQAEYETVLARDPQAPLTEHVRLAGKYCESGDILSQDQALPATKPGDVLAMLDTGAYGYAMASNYNRNPRPAVVFAENGHSQLVIERESYEDLVRLDRPYTANN</sequence>
<dbReference type="PRINTS" id="PR01179">
    <property type="entry name" value="ODADCRBXLASE"/>
</dbReference>
<feature type="binding site" evidence="5">
    <location>
        <position position="393"/>
    </location>
    <ligand>
        <name>substrate</name>
    </ligand>
</feature>
<evidence type="ECO:0000259" key="9">
    <source>
        <dbReference type="Pfam" id="PF02784"/>
    </source>
</evidence>
<dbReference type="PANTHER" id="PTHR43727:SF2">
    <property type="entry name" value="GROUP IV DECARBOXYLASE"/>
    <property type="match status" value="1"/>
</dbReference>
<dbReference type="GO" id="GO:0009089">
    <property type="term" value="P:lysine biosynthetic process via diaminopimelate"/>
    <property type="evidence" value="ECO:0007669"/>
    <property type="project" value="UniProtKB-UniRule"/>
</dbReference>
<evidence type="ECO:0000256" key="2">
    <source>
        <dbReference type="ARBA" id="ARBA00022793"/>
    </source>
</evidence>
<evidence type="ECO:0000313" key="10">
    <source>
        <dbReference type="EMBL" id="EEW53416.1"/>
    </source>
</evidence>
<feature type="binding site" evidence="5">
    <location>
        <begin position="321"/>
        <end position="324"/>
    </location>
    <ligand>
        <name>pyridoxal 5'-phosphate</name>
        <dbReference type="ChEBI" id="CHEBI:597326"/>
    </ligand>
</feature>
<dbReference type="InterPro" id="IPR022644">
    <property type="entry name" value="De-COase2_N"/>
</dbReference>
<dbReference type="SUPFAM" id="SSF50621">
    <property type="entry name" value="Alanine racemase C-terminal domain-like"/>
    <property type="match status" value="1"/>
</dbReference>
<feature type="active site" description="Proton donor" evidence="7">
    <location>
        <position position="392"/>
    </location>
</feature>
<feature type="binding site" evidence="5">
    <location>
        <position position="421"/>
    </location>
    <ligand>
        <name>substrate</name>
    </ligand>
</feature>
<dbReference type="EC" id="4.1.1.20" evidence="5 6"/>
<dbReference type="Gene3D" id="2.40.37.10">
    <property type="entry name" value="Lyase, Ornithine Decarboxylase, Chain A, domain 1"/>
    <property type="match status" value="1"/>
</dbReference>
<dbReference type="CDD" id="cd06828">
    <property type="entry name" value="PLPDE_III_DapDC"/>
    <property type="match status" value="1"/>
</dbReference>
<comment type="function">
    <text evidence="5">Specifically catalyzes the decarboxylation of meso-diaminopimelate (meso-DAP) to L-lysine.</text>
</comment>
<evidence type="ECO:0000256" key="8">
    <source>
        <dbReference type="RuleBase" id="RU003738"/>
    </source>
</evidence>
<feature type="binding site" evidence="5">
    <location>
        <position position="365"/>
    </location>
    <ligand>
        <name>substrate</name>
    </ligand>
</feature>
<dbReference type="HOGENOM" id="CLU_026444_0_1_9"/>
<evidence type="ECO:0000256" key="6">
    <source>
        <dbReference type="NCBIfam" id="TIGR01048"/>
    </source>
</evidence>
<proteinExistence type="inferred from homology"/>
<keyword evidence="2 5" id="KW-0210">Decarboxylase</keyword>
<comment type="caution">
    <text evidence="10">The sequence shown here is derived from an EMBL/GenBank/DDBJ whole genome shotgun (WGS) entry which is preliminary data.</text>
</comment>
<organism evidence="10 11">
    <name type="scientific">Limosilactobacillus antri DSM 16041</name>
    <dbReference type="NCBI Taxonomy" id="525309"/>
    <lineage>
        <taxon>Bacteria</taxon>
        <taxon>Bacillati</taxon>
        <taxon>Bacillota</taxon>
        <taxon>Bacilli</taxon>
        <taxon>Lactobacillales</taxon>
        <taxon>Lactobacillaceae</taxon>
        <taxon>Limosilactobacillus</taxon>
    </lineage>
</organism>
<dbReference type="Proteomes" id="UP000003675">
    <property type="component" value="Unassembled WGS sequence"/>
</dbReference>
<evidence type="ECO:0000313" key="11">
    <source>
        <dbReference type="Proteomes" id="UP000003675"/>
    </source>
</evidence>
<dbReference type="AlphaFoldDB" id="C8P7Q7"/>